<accession>A0A3E0DKY4</accession>
<evidence type="ECO:0000256" key="1">
    <source>
        <dbReference type="SAM" id="Phobius"/>
    </source>
</evidence>
<proteinExistence type="predicted"/>
<evidence type="ECO:0000313" key="3">
    <source>
        <dbReference type="Proteomes" id="UP000256405"/>
    </source>
</evidence>
<dbReference type="OrthoDB" id="892872at2"/>
<keyword evidence="1" id="KW-0472">Membrane</keyword>
<dbReference type="Proteomes" id="UP000256405">
    <property type="component" value="Unassembled WGS sequence"/>
</dbReference>
<dbReference type="EMBL" id="QUNF01000018">
    <property type="protein sequence ID" value="REG83410.1"/>
    <property type="molecule type" value="Genomic_DNA"/>
</dbReference>
<feature type="transmembrane region" description="Helical" evidence="1">
    <location>
        <begin position="38"/>
        <end position="62"/>
    </location>
</feature>
<protein>
    <recommendedName>
        <fullName evidence="4">DUF4421 domain-containing protein</fullName>
    </recommendedName>
</protein>
<keyword evidence="1" id="KW-0812">Transmembrane</keyword>
<keyword evidence="3" id="KW-1185">Reference proteome</keyword>
<keyword evidence="1" id="KW-1133">Transmembrane helix</keyword>
<organism evidence="2 3">
    <name type="scientific">Algoriphagus antarcticus</name>
    <dbReference type="NCBI Taxonomy" id="238540"/>
    <lineage>
        <taxon>Bacteria</taxon>
        <taxon>Pseudomonadati</taxon>
        <taxon>Bacteroidota</taxon>
        <taxon>Cytophagia</taxon>
        <taxon>Cytophagales</taxon>
        <taxon>Cyclobacteriaceae</taxon>
        <taxon>Algoriphagus</taxon>
    </lineage>
</organism>
<comment type="caution">
    <text evidence="2">The sequence shown here is derived from an EMBL/GenBank/DDBJ whole genome shotgun (WGS) entry which is preliminary data.</text>
</comment>
<evidence type="ECO:0000313" key="2">
    <source>
        <dbReference type="EMBL" id="REG83410.1"/>
    </source>
</evidence>
<reference evidence="2 3" key="1">
    <citation type="submission" date="2018-08" db="EMBL/GenBank/DDBJ databases">
        <title>Genomic Encyclopedia of Archaeal and Bacterial Type Strains, Phase II (KMG-II): from individual species to whole genera.</title>
        <authorList>
            <person name="Goeker M."/>
        </authorList>
    </citation>
    <scope>NUCLEOTIDE SEQUENCE [LARGE SCALE GENOMIC DNA]</scope>
    <source>
        <strain evidence="2 3">DSM 15986</strain>
    </source>
</reference>
<sequence>MKTKIIGQGIAALSDAFTLKKEALEKVLAISFSKIKSYLLQAATASLKFSLLIALAIMALIFTNRAHAQQHEDFLLKKNQFSVEIGANYIKMVDFQYSPNMFQSLRKNVQLGYTNRLRKGIFSTHLNVYMGNLTPSSGLGLDYYGMDTDINGVETVDSISLKLSQIGFDLEIGYLHELKKLATSRTALYLGGSLEESFNYAPGFIFIGTINYGALNAKARFDYLLGNGKPLMFGLSVPLVSLVTRMPYHNSPNYPGKSGIAGFFTDNNHVETLNHFQNLRFSVKYHWLVSKKFAFDIAYQGSWFHYYRPEHLSQAGSQLSLGFTF</sequence>
<gene>
    <name evidence="2" type="ORF">C8N25_11855</name>
</gene>
<name>A0A3E0DKY4_9BACT</name>
<evidence type="ECO:0008006" key="4">
    <source>
        <dbReference type="Google" id="ProtNLM"/>
    </source>
</evidence>
<dbReference type="RefSeq" id="WP_086542780.1">
    <property type="nucleotide sequence ID" value="NZ_MSSW01000053.1"/>
</dbReference>
<dbReference type="AlphaFoldDB" id="A0A3E0DKY4"/>